<evidence type="ECO:0000256" key="2">
    <source>
        <dbReference type="ARBA" id="ARBA00022448"/>
    </source>
</evidence>
<keyword evidence="3 11" id="KW-1134">Transmembrane beta strand</keyword>
<evidence type="ECO:0000256" key="1">
    <source>
        <dbReference type="ARBA" id="ARBA00004571"/>
    </source>
</evidence>
<evidence type="ECO:0000256" key="12">
    <source>
        <dbReference type="RuleBase" id="RU003357"/>
    </source>
</evidence>
<keyword evidence="13" id="KW-0732">Signal</keyword>
<evidence type="ECO:0000256" key="13">
    <source>
        <dbReference type="SAM" id="SignalP"/>
    </source>
</evidence>
<dbReference type="PANTHER" id="PTHR32552:SF81">
    <property type="entry name" value="TONB-DEPENDENT OUTER MEMBRANE RECEPTOR"/>
    <property type="match status" value="1"/>
</dbReference>
<dbReference type="STRING" id="56193.YP76_23945"/>
<feature type="chain" id="PRO_5005650442" description="TonB-dependent receptor" evidence="13">
    <location>
        <begin position="22"/>
        <end position="719"/>
    </location>
</feature>
<keyword evidence="10 11" id="KW-0998">Cell outer membrane</keyword>
<feature type="domain" description="TonB-dependent receptor-like beta-barrel" evidence="14">
    <location>
        <begin position="268"/>
        <end position="671"/>
    </location>
</feature>
<gene>
    <name evidence="16" type="ORF">YP76_23945</name>
</gene>
<sequence>MRHVILATCVSAIALATSAAAQTAPPPATAAGDADESRNARLNDDIIVTASKSSAQRLVEAPLAIQAISGEELAGRNIRNADSLITAIPGASQSEQLGEFLRAYSIRGSGTGGGIGDTLVGYYLDETPYIIPNAQFAPQPRLMDLDRVEILRGPYGTLYGAGAMGGTIIYHTKNPDLSKFTADAEAYVANVKSASKAAYGFAGAVSIPIVADELAIRVSGGYDYRPGFADVYAGAPVGTPFKRNANDVDHRDLRVVALWKPSDALSVKLQYQHFDGYQHYSQQMSSVDPYYFRDYGTVPGFEKTNNNLYAGSIDLDVGFATLTSSTGYVDFSTSYLTSLNLAFLGGIGELGNGYDGYSFSQELRLASNSGGPLHWVLGGFYNKAKNAFSQTVDFPVPLLNGLGVTTTRTKNYSGFGEISYDLADGKLVPLAGIRVYHDDRNFTSIQAAAPSTGGSSSPTVVTWRANLAYHPNRDTTIYLNAGTGFRSGIVQSQLQVNALLLDNIDGMGALKPDRMRNLELGLKGRLRDARLSYEINIYDLRYKDIQSALVTSSGVAAFASLGTARIRGIDLSLQWEPVVGLTLGVSGDVNNSEYVSVNPAVASGIGPTVAVGNRIINQPRWTARADIGYTTPLGDDLSLYFNGSASFSDNRLNQFGNLTAKTAIVDGNIGLRKGNIEAELYAQNITNERGPWFIRQYNPDLIGGPTPQTVGLRVRLHYK</sequence>
<reference evidence="16 17" key="1">
    <citation type="submission" date="2015-04" db="EMBL/GenBank/DDBJ databases">
        <title>Genome sequence of aromatic hydrocarbons-degrading Sphingobium chungbukense DJ77.</title>
        <authorList>
            <person name="Kim Y.-C."/>
            <person name="Chae J.-C."/>
        </authorList>
    </citation>
    <scope>NUCLEOTIDE SEQUENCE [LARGE SCALE GENOMIC DNA]</scope>
    <source>
        <strain evidence="16 17">DJ77</strain>
    </source>
</reference>
<evidence type="ECO:0000256" key="10">
    <source>
        <dbReference type="ARBA" id="ARBA00023237"/>
    </source>
</evidence>
<evidence type="ECO:0000256" key="5">
    <source>
        <dbReference type="ARBA" id="ARBA00022692"/>
    </source>
</evidence>
<proteinExistence type="inferred from homology"/>
<dbReference type="AlphaFoldDB" id="A0A0M3AIQ8"/>
<dbReference type="GO" id="GO:0006826">
    <property type="term" value="P:iron ion transport"/>
    <property type="evidence" value="ECO:0007669"/>
    <property type="project" value="UniProtKB-KW"/>
</dbReference>
<keyword evidence="6" id="KW-0408">Iron</keyword>
<keyword evidence="17" id="KW-1185">Reference proteome</keyword>
<keyword evidence="5 11" id="KW-0812">Transmembrane</keyword>
<dbReference type="InterPro" id="IPR000531">
    <property type="entry name" value="Beta-barrel_TonB"/>
</dbReference>
<dbReference type="PANTHER" id="PTHR32552">
    <property type="entry name" value="FERRICHROME IRON RECEPTOR-RELATED"/>
    <property type="match status" value="1"/>
</dbReference>
<keyword evidence="9 11" id="KW-0472">Membrane</keyword>
<evidence type="ECO:0000256" key="11">
    <source>
        <dbReference type="PROSITE-ProRule" id="PRU01360"/>
    </source>
</evidence>
<dbReference type="Pfam" id="PF00593">
    <property type="entry name" value="TonB_dep_Rec_b-barrel"/>
    <property type="match status" value="1"/>
</dbReference>
<evidence type="ECO:0000313" key="17">
    <source>
        <dbReference type="Proteomes" id="UP000033874"/>
    </source>
</evidence>
<keyword evidence="4" id="KW-0410">Iron transport</keyword>
<organism evidence="16 17">
    <name type="scientific">Sphingobium chungbukense</name>
    <dbReference type="NCBI Taxonomy" id="56193"/>
    <lineage>
        <taxon>Bacteria</taxon>
        <taxon>Pseudomonadati</taxon>
        <taxon>Pseudomonadota</taxon>
        <taxon>Alphaproteobacteria</taxon>
        <taxon>Sphingomonadales</taxon>
        <taxon>Sphingomonadaceae</taxon>
        <taxon>Sphingobium</taxon>
    </lineage>
</organism>
<evidence type="ECO:0000256" key="3">
    <source>
        <dbReference type="ARBA" id="ARBA00022452"/>
    </source>
</evidence>
<comment type="subcellular location">
    <subcellularLocation>
        <location evidence="1 11">Cell outer membrane</location>
        <topology evidence="1 11">Multi-pass membrane protein</topology>
    </subcellularLocation>
</comment>
<comment type="similarity">
    <text evidence="11 12">Belongs to the TonB-dependent receptor family.</text>
</comment>
<keyword evidence="8 12" id="KW-0798">TonB box</keyword>
<evidence type="ECO:0000256" key="8">
    <source>
        <dbReference type="ARBA" id="ARBA00023077"/>
    </source>
</evidence>
<keyword evidence="7" id="KW-0406">Ion transport</keyword>
<dbReference type="PATRIC" id="fig|56193.3.peg.5047"/>
<feature type="signal peptide" evidence="13">
    <location>
        <begin position="1"/>
        <end position="21"/>
    </location>
</feature>
<dbReference type="Pfam" id="PF07715">
    <property type="entry name" value="Plug"/>
    <property type="match status" value="1"/>
</dbReference>
<feature type="domain" description="TonB-dependent receptor plug" evidence="15">
    <location>
        <begin position="59"/>
        <end position="167"/>
    </location>
</feature>
<protein>
    <recommendedName>
        <fullName evidence="18">TonB-dependent receptor</fullName>
    </recommendedName>
</protein>
<accession>A0A0M3AIQ8</accession>
<dbReference type="InterPro" id="IPR012910">
    <property type="entry name" value="Plug_dom"/>
</dbReference>
<evidence type="ECO:0008006" key="18">
    <source>
        <dbReference type="Google" id="ProtNLM"/>
    </source>
</evidence>
<evidence type="ECO:0000256" key="6">
    <source>
        <dbReference type="ARBA" id="ARBA00023004"/>
    </source>
</evidence>
<evidence type="ECO:0000256" key="4">
    <source>
        <dbReference type="ARBA" id="ARBA00022496"/>
    </source>
</evidence>
<comment type="caution">
    <text evidence="16">The sequence shown here is derived from an EMBL/GenBank/DDBJ whole genome shotgun (WGS) entry which is preliminary data.</text>
</comment>
<evidence type="ECO:0000256" key="7">
    <source>
        <dbReference type="ARBA" id="ARBA00023065"/>
    </source>
</evidence>
<keyword evidence="2 11" id="KW-0813">Transport</keyword>
<dbReference type="Proteomes" id="UP000033874">
    <property type="component" value="Unassembled WGS sequence"/>
</dbReference>
<dbReference type="SUPFAM" id="SSF56935">
    <property type="entry name" value="Porins"/>
    <property type="match status" value="1"/>
</dbReference>
<name>A0A0M3AIQ8_9SPHN</name>
<evidence type="ECO:0000259" key="14">
    <source>
        <dbReference type="Pfam" id="PF00593"/>
    </source>
</evidence>
<dbReference type="InterPro" id="IPR036942">
    <property type="entry name" value="Beta-barrel_TonB_sf"/>
</dbReference>
<evidence type="ECO:0000256" key="9">
    <source>
        <dbReference type="ARBA" id="ARBA00023136"/>
    </source>
</evidence>
<evidence type="ECO:0000259" key="15">
    <source>
        <dbReference type="Pfam" id="PF07715"/>
    </source>
</evidence>
<dbReference type="InterPro" id="IPR039426">
    <property type="entry name" value="TonB-dep_rcpt-like"/>
</dbReference>
<dbReference type="PROSITE" id="PS52016">
    <property type="entry name" value="TONB_DEPENDENT_REC_3"/>
    <property type="match status" value="1"/>
</dbReference>
<dbReference type="EMBL" id="LBIC01000018">
    <property type="protein sequence ID" value="KKW89705.1"/>
    <property type="molecule type" value="Genomic_DNA"/>
</dbReference>
<dbReference type="GO" id="GO:0009279">
    <property type="term" value="C:cell outer membrane"/>
    <property type="evidence" value="ECO:0007669"/>
    <property type="project" value="UniProtKB-SubCell"/>
</dbReference>
<dbReference type="Gene3D" id="2.40.170.20">
    <property type="entry name" value="TonB-dependent receptor, beta-barrel domain"/>
    <property type="match status" value="1"/>
</dbReference>
<evidence type="ECO:0000313" key="16">
    <source>
        <dbReference type="EMBL" id="KKW89705.1"/>
    </source>
</evidence>